<reference evidence="1 2" key="1">
    <citation type="submission" date="2019-09" db="EMBL/GenBank/DDBJ databases">
        <title>YIM 48816 draft genome.</title>
        <authorList>
            <person name="Jiang L."/>
        </authorList>
    </citation>
    <scope>NUCLEOTIDE SEQUENCE [LARGE SCALE GENOMIC DNA]</scope>
    <source>
        <strain evidence="1 2">YIM 48816</strain>
    </source>
</reference>
<comment type="caution">
    <text evidence="1">The sequence shown here is derived from an EMBL/GenBank/DDBJ whole genome shotgun (WGS) entry which is preliminary data.</text>
</comment>
<dbReference type="RefSeq" id="WP_151005321.1">
    <property type="nucleotide sequence ID" value="NZ_BPQY01000032.1"/>
</dbReference>
<dbReference type="AlphaFoldDB" id="A0A6L3SSM9"/>
<accession>A0A6L3SSM9</accession>
<dbReference type="EMBL" id="VZZK01000064">
    <property type="protein sequence ID" value="KAB1070363.1"/>
    <property type="molecule type" value="Genomic_DNA"/>
</dbReference>
<organism evidence="1 2">
    <name type="scientific">Methylobacterium soli</name>
    <dbReference type="NCBI Taxonomy" id="553447"/>
    <lineage>
        <taxon>Bacteria</taxon>
        <taxon>Pseudomonadati</taxon>
        <taxon>Pseudomonadota</taxon>
        <taxon>Alphaproteobacteria</taxon>
        <taxon>Hyphomicrobiales</taxon>
        <taxon>Methylobacteriaceae</taxon>
        <taxon>Methylobacterium</taxon>
    </lineage>
</organism>
<evidence type="ECO:0000313" key="1">
    <source>
        <dbReference type="EMBL" id="KAB1070363.1"/>
    </source>
</evidence>
<gene>
    <name evidence="1" type="ORF">F6X53_30160</name>
</gene>
<protein>
    <submittedName>
        <fullName evidence="1">Uncharacterized protein</fullName>
    </submittedName>
</protein>
<sequence length="61" mass="6840">MLDAYEDQIRAWLEAAPALMAIEILQRLNRAPAGSLQEEAPPNRAALRDYLAREPSSQPHL</sequence>
<dbReference type="Proteomes" id="UP000474159">
    <property type="component" value="Unassembled WGS sequence"/>
</dbReference>
<proteinExistence type="predicted"/>
<keyword evidence="2" id="KW-1185">Reference proteome</keyword>
<evidence type="ECO:0000313" key="2">
    <source>
        <dbReference type="Proteomes" id="UP000474159"/>
    </source>
</evidence>
<name>A0A6L3SSM9_9HYPH</name>